<protein>
    <submittedName>
        <fullName evidence="2">Uncharacterized protein</fullName>
    </submittedName>
</protein>
<dbReference type="InterPro" id="IPR012902">
    <property type="entry name" value="N_methyl_site"/>
</dbReference>
<dbReference type="InterPro" id="IPR045584">
    <property type="entry name" value="Pilin-like"/>
</dbReference>
<dbReference type="EMBL" id="AMFJ01021627">
    <property type="protein sequence ID" value="EKD66449.1"/>
    <property type="molecule type" value="Genomic_DNA"/>
</dbReference>
<keyword evidence="1" id="KW-0472">Membrane</keyword>
<dbReference type="AlphaFoldDB" id="K2BW09"/>
<keyword evidence="1" id="KW-0812">Transmembrane</keyword>
<evidence type="ECO:0000313" key="2">
    <source>
        <dbReference type="EMBL" id="EKD66449.1"/>
    </source>
</evidence>
<comment type="caution">
    <text evidence="2">The sequence shown here is derived from an EMBL/GenBank/DDBJ whole genome shotgun (WGS) entry which is preliminary data.</text>
</comment>
<organism evidence="2">
    <name type="scientific">uncultured bacterium</name>
    <name type="common">gcode 4</name>
    <dbReference type="NCBI Taxonomy" id="1234023"/>
    <lineage>
        <taxon>Bacteria</taxon>
        <taxon>environmental samples</taxon>
    </lineage>
</organism>
<dbReference type="Pfam" id="PF07963">
    <property type="entry name" value="N_methyl"/>
    <property type="match status" value="1"/>
</dbReference>
<sequence length="256" mass="26898">MFIDKKLVTTNKSGFTLVELIVVISILAILGTIAFLSFGWYSSSARDAKRSQNLDDIVKAMTIGQANGVSISSYVTAGAAALTTGWIAWSGSLAGYTGWDVNTTALGLKSTDYQDPSSAANYKIGATTFVGWAFEVAATMEAVNGTKTTRVLGNYRPRGITWAGLVAVTGTWANNTIKIWAGDIGKFKVSDYVTANTVATTITNISADGQTITLAATPGAALGNIVLQNVEVGWLVKETWAGTAPVTDGSVTLFPY</sequence>
<dbReference type="NCBIfam" id="TIGR02532">
    <property type="entry name" value="IV_pilin_GFxxxE"/>
    <property type="match status" value="1"/>
</dbReference>
<accession>K2BW09</accession>
<name>K2BW09_9BACT</name>
<dbReference type="SUPFAM" id="SSF54523">
    <property type="entry name" value="Pili subunits"/>
    <property type="match status" value="1"/>
</dbReference>
<gene>
    <name evidence="2" type="ORF">ACD_49C00041G0001</name>
</gene>
<dbReference type="PROSITE" id="PS00409">
    <property type="entry name" value="PROKAR_NTER_METHYL"/>
    <property type="match status" value="1"/>
</dbReference>
<proteinExistence type="predicted"/>
<dbReference type="Gene3D" id="3.30.700.10">
    <property type="entry name" value="Glycoprotein, Type 4 Pilin"/>
    <property type="match status" value="1"/>
</dbReference>
<reference evidence="2" key="1">
    <citation type="journal article" date="2012" name="Science">
        <title>Fermentation, hydrogen, and sulfur metabolism in multiple uncultivated bacterial phyla.</title>
        <authorList>
            <person name="Wrighton K.C."/>
            <person name="Thomas B.C."/>
            <person name="Sharon I."/>
            <person name="Miller C.S."/>
            <person name="Castelle C.J."/>
            <person name="VerBerkmoes N.C."/>
            <person name="Wilkins M.J."/>
            <person name="Hettich R.L."/>
            <person name="Lipton M.S."/>
            <person name="Williams K.H."/>
            <person name="Long P.E."/>
            <person name="Banfield J.F."/>
        </authorList>
    </citation>
    <scope>NUCLEOTIDE SEQUENCE [LARGE SCALE GENOMIC DNA]</scope>
</reference>
<keyword evidence="1" id="KW-1133">Transmembrane helix</keyword>
<evidence type="ECO:0000256" key="1">
    <source>
        <dbReference type="SAM" id="Phobius"/>
    </source>
</evidence>
<feature type="transmembrane region" description="Helical" evidence="1">
    <location>
        <begin position="20"/>
        <end position="41"/>
    </location>
</feature>